<accession>A0A0B2UI42</accession>
<evidence type="ECO:0000256" key="4">
    <source>
        <dbReference type="ARBA" id="ARBA00022692"/>
    </source>
</evidence>
<evidence type="ECO:0000256" key="7">
    <source>
        <dbReference type="ARBA" id="ARBA00023055"/>
    </source>
</evidence>
<organism evidence="10 11">
    <name type="scientific">Ordospora colligata OC4</name>
    <dbReference type="NCBI Taxonomy" id="1354746"/>
    <lineage>
        <taxon>Eukaryota</taxon>
        <taxon>Fungi</taxon>
        <taxon>Fungi incertae sedis</taxon>
        <taxon>Microsporidia</taxon>
        <taxon>Ordosporidae</taxon>
        <taxon>Ordospora</taxon>
    </lineage>
</organism>
<dbReference type="AlphaFoldDB" id="A0A0B2UI42"/>
<evidence type="ECO:0000256" key="3">
    <source>
        <dbReference type="ARBA" id="ARBA00022448"/>
    </source>
</evidence>
<dbReference type="GO" id="GO:0006914">
    <property type="term" value="P:autophagy"/>
    <property type="evidence" value="ECO:0007669"/>
    <property type="project" value="UniProtKB-KW"/>
</dbReference>
<evidence type="ECO:0000256" key="6">
    <source>
        <dbReference type="ARBA" id="ARBA00023006"/>
    </source>
</evidence>
<sequence>MISRNRINNLLRNDIEASTFDHSMNIGRYLTAIRNLKKKYLGNEITLLDIYQYYRIPLSMYTSRKMRNVFVIASLCLTVYITSNMDTLRNNSIPRLGLNFSSATLIIGGVFVGKEIISYVLNLKKTMSMFYIYRYILKSDTESTKFRDIVDQIIKLEKETHGRDLRERDIRFIINYEKFLLLMMMRRFPSIFHPMCSRFMLYIMHLYINKVGVHEVDELHDEIRVVAFIMLVLSPVISIFFMLYYVAKIIENSQNCIFYSFRREHRTSFKYFITKGNEYPHETRMRIQRGAKYLEEFFQVKRGNYLVGICSAISFFLSCLIFLTTCLMIKTVLTSNSTLNSVFRENIRIFGRKTSIVHLSYFIGGISFCLKCLNFRYATANRRKAFVKWCEIMDQKELLKYSRNRRYLERVITRFFVPRIYLFVLEIISPFVVPFQLLRFRNELRNIELMFQSAGNYREYNRFFRNKRASVLDL</sequence>
<feature type="transmembrane region" description="Helical" evidence="9">
    <location>
        <begin position="305"/>
        <end position="333"/>
    </location>
</feature>
<keyword evidence="8 9" id="KW-0472">Membrane</keyword>
<keyword evidence="6 9" id="KW-0072">Autophagy</keyword>
<dbReference type="Proteomes" id="UP000031056">
    <property type="component" value="Unassembled WGS sequence"/>
</dbReference>
<feature type="transmembrane region" description="Helical" evidence="9">
    <location>
        <begin position="420"/>
        <end position="440"/>
    </location>
</feature>
<dbReference type="GO" id="GO:0034045">
    <property type="term" value="C:phagophore assembly site membrane"/>
    <property type="evidence" value="ECO:0007669"/>
    <property type="project" value="UniProtKB-SubCell"/>
</dbReference>
<dbReference type="HOGENOM" id="CLU_670901_0_0_1"/>
<evidence type="ECO:0000256" key="5">
    <source>
        <dbReference type="ARBA" id="ARBA00022989"/>
    </source>
</evidence>
<keyword evidence="4 9" id="KW-0812">Transmembrane</keyword>
<dbReference type="GeneID" id="26262412"/>
<dbReference type="VEuPathDB" id="MicrosporidiaDB:M896_100020"/>
<dbReference type="InParanoid" id="A0A0B2UI42"/>
<evidence type="ECO:0000313" key="10">
    <source>
        <dbReference type="EMBL" id="KHN69018.1"/>
    </source>
</evidence>
<dbReference type="InterPro" id="IPR007241">
    <property type="entry name" value="Autophagy-rel_prot_9"/>
</dbReference>
<feature type="transmembrane region" description="Helical" evidence="9">
    <location>
        <begin position="188"/>
        <end position="208"/>
    </location>
</feature>
<proteinExistence type="inferred from homology"/>
<feature type="transmembrane region" description="Helical" evidence="9">
    <location>
        <begin position="103"/>
        <end position="121"/>
    </location>
</feature>
<comment type="caution">
    <text evidence="10">The sequence shown here is derived from an EMBL/GenBank/DDBJ whole genome shotgun (WGS) entry which is preliminary data.</text>
</comment>
<keyword evidence="11" id="KW-1185">Reference proteome</keyword>
<evidence type="ECO:0000256" key="2">
    <source>
        <dbReference type="ARBA" id="ARBA00006185"/>
    </source>
</evidence>
<dbReference type="RefSeq" id="XP_014563060.1">
    <property type="nucleotide sequence ID" value="XM_014707574.1"/>
</dbReference>
<feature type="transmembrane region" description="Helical" evidence="9">
    <location>
        <begin position="66"/>
        <end position="83"/>
    </location>
</feature>
<keyword evidence="5 9" id="KW-1133">Transmembrane helix</keyword>
<reference evidence="10 11" key="1">
    <citation type="journal article" date="2014" name="MBio">
        <title>The Ordospora colligata genome; evolution of extreme reduction in microsporidia and host-to-parasite horizontal gene transfer.</title>
        <authorList>
            <person name="Pombert J.-F."/>
            <person name="Haag K.L."/>
            <person name="Beidas S."/>
            <person name="Ebert D."/>
            <person name="Keeling P.J."/>
        </authorList>
    </citation>
    <scope>NUCLEOTIDE SEQUENCE [LARGE SCALE GENOMIC DNA]</scope>
    <source>
        <strain evidence="10 11">OC4</strain>
    </source>
</reference>
<evidence type="ECO:0000313" key="11">
    <source>
        <dbReference type="Proteomes" id="UP000031056"/>
    </source>
</evidence>
<comment type="function">
    <text evidence="9">Phospholipid scramblase involved in autophagy. Cycles between the preautophagosomal structure/phagophore assembly site (PAS) and the cytoplasmic vesicle pool and supplies membrane for the growing autophagosome. Lipid scramblase activity plays a key role in preautophagosomal structure/phagophore assembly by distributing the phospholipids that arrive through ATG2 from the cytoplasmic to the luminal leaflet of the bilayer, thereby driving autophagosomal membrane expansion.</text>
</comment>
<keyword evidence="3 9" id="KW-0813">Transport</keyword>
<dbReference type="OrthoDB" id="2191421at2759"/>
<evidence type="ECO:0000256" key="9">
    <source>
        <dbReference type="RuleBase" id="RU364027"/>
    </source>
</evidence>
<dbReference type="GO" id="GO:0006869">
    <property type="term" value="P:lipid transport"/>
    <property type="evidence" value="ECO:0007669"/>
    <property type="project" value="UniProtKB-KW"/>
</dbReference>
<comment type="subcellular location">
    <subcellularLocation>
        <location evidence="1 9">Preautophagosomal structure membrane</location>
        <topology evidence="1 9">Multi-pass membrane protein</topology>
    </subcellularLocation>
</comment>
<comment type="similarity">
    <text evidence="2 9">Belongs to the ATG9 family.</text>
</comment>
<evidence type="ECO:0000256" key="8">
    <source>
        <dbReference type="ARBA" id="ARBA00023136"/>
    </source>
</evidence>
<keyword evidence="7 9" id="KW-0445">Lipid transport</keyword>
<name>A0A0B2UI42_9MICR</name>
<dbReference type="EMBL" id="JOKQ01000010">
    <property type="protein sequence ID" value="KHN69018.1"/>
    <property type="molecule type" value="Genomic_DNA"/>
</dbReference>
<protein>
    <recommendedName>
        <fullName evidence="9">Autophagy-related protein 9</fullName>
    </recommendedName>
</protein>
<feature type="transmembrane region" description="Helical" evidence="9">
    <location>
        <begin position="228"/>
        <end position="247"/>
    </location>
</feature>
<dbReference type="Pfam" id="PF04109">
    <property type="entry name" value="ATG9"/>
    <property type="match status" value="1"/>
</dbReference>
<gene>
    <name evidence="10" type="ORF">M896_100020</name>
</gene>
<evidence type="ECO:0000256" key="1">
    <source>
        <dbReference type="ARBA" id="ARBA00004511"/>
    </source>
</evidence>